<dbReference type="RefSeq" id="WP_379025385.1">
    <property type="nucleotide sequence ID" value="NZ_JBHRTA010000057.1"/>
</dbReference>
<proteinExistence type="predicted"/>
<evidence type="ECO:0000313" key="2">
    <source>
        <dbReference type="EMBL" id="MFC3199601.1"/>
    </source>
</evidence>
<comment type="caution">
    <text evidence="2">The sequence shown here is derived from an EMBL/GenBank/DDBJ whole genome shotgun (WGS) entry which is preliminary data.</text>
</comment>
<reference evidence="3" key="1">
    <citation type="journal article" date="2019" name="Int. J. Syst. Evol. Microbiol.">
        <title>The Global Catalogue of Microorganisms (GCM) 10K type strain sequencing project: providing services to taxonomists for standard genome sequencing and annotation.</title>
        <authorList>
            <consortium name="The Broad Institute Genomics Platform"/>
            <consortium name="The Broad Institute Genome Sequencing Center for Infectious Disease"/>
            <person name="Wu L."/>
            <person name="Ma J."/>
        </authorList>
    </citation>
    <scope>NUCLEOTIDE SEQUENCE [LARGE SCALE GENOMIC DNA]</scope>
    <source>
        <strain evidence="3">KCTC 52416</strain>
    </source>
</reference>
<dbReference type="Pfam" id="PF12867">
    <property type="entry name" value="DinB_2"/>
    <property type="match status" value="1"/>
</dbReference>
<dbReference type="SUPFAM" id="SSF109854">
    <property type="entry name" value="DinB/YfiT-like putative metalloenzymes"/>
    <property type="match status" value="1"/>
</dbReference>
<organism evidence="2 3">
    <name type="scientific">Parapedobacter deserti</name>
    <dbReference type="NCBI Taxonomy" id="1912957"/>
    <lineage>
        <taxon>Bacteria</taxon>
        <taxon>Pseudomonadati</taxon>
        <taxon>Bacteroidota</taxon>
        <taxon>Sphingobacteriia</taxon>
        <taxon>Sphingobacteriales</taxon>
        <taxon>Sphingobacteriaceae</taxon>
        <taxon>Parapedobacter</taxon>
    </lineage>
</organism>
<protein>
    <submittedName>
        <fullName evidence="2">DinB family protein</fullName>
    </submittedName>
</protein>
<gene>
    <name evidence="2" type="ORF">ACFOET_18435</name>
</gene>
<dbReference type="InterPro" id="IPR034660">
    <property type="entry name" value="DinB/YfiT-like"/>
</dbReference>
<name>A0ABV7JS54_9SPHI</name>
<sequence length="144" mass="16547">MISHYALKWRLSFPDHPREEPVMQNVEETTAELSIRPASKQELSGWIRIIAGFPKKIASEVLSLTDGQLDTPYRNGGWTVRQVVHHCADSHMNAFIRFKLALTETDPIIKPYKGRTFILNTVDQFLWMKLLACMHGIATTIWLI</sequence>
<dbReference type="Proteomes" id="UP001595526">
    <property type="component" value="Unassembled WGS sequence"/>
</dbReference>
<dbReference type="InterPro" id="IPR024775">
    <property type="entry name" value="DinB-like"/>
</dbReference>
<evidence type="ECO:0000259" key="1">
    <source>
        <dbReference type="Pfam" id="PF12867"/>
    </source>
</evidence>
<keyword evidence="3" id="KW-1185">Reference proteome</keyword>
<evidence type="ECO:0000313" key="3">
    <source>
        <dbReference type="Proteomes" id="UP001595526"/>
    </source>
</evidence>
<dbReference type="Gene3D" id="1.20.120.450">
    <property type="entry name" value="dinb family like domain"/>
    <property type="match status" value="1"/>
</dbReference>
<feature type="domain" description="DinB-like" evidence="1">
    <location>
        <begin position="62"/>
        <end position="103"/>
    </location>
</feature>
<accession>A0ABV7JS54</accession>
<dbReference type="EMBL" id="JBHRTA010000057">
    <property type="protein sequence ID" value="MFC3199601.1"/>
    <property type="molecule type" value="Genomic_DNA"/>
</dbReference>